<accession>A0ACC0Q1C2</accession>
<name>A0ACC0Q1C2_RHOML</name>
<reference evidence="1" key="1">
    <citation type="submission" date="2022-02" db="EMBL/GenBank/DDBJ databases">
        <title>Plant Genome Project.</title>
        <authorList>
            <person name="Zhang R.-G."/>
        </authorList>
    </citation>
    <scope>NUCLEOTIDE SEQUENCE</scope>
    <source>
        <strain evidence="1">AT1</strain>
    </source>
</reference>
<gene>
    <name evidence="1" type="ORF">RHMOL_Rhmol01G0103600</name>
</gene>
<evidence type="ECO:0000313" key="2">
    <source>
        <dbReference type="Proteomes" id="UP001062846"/>
    </source>
</evidence>
<dbReference type="EMBL" id="CM046388">
    <property type="protein sequence ID" value="KAI8571236.1"/>
    <property type="molecule type" value="Genomic_DNA"/>
</dbReference>
<organism evidence="1 2">
    <name type="scientific">Rhododendron molle</name>
    <name type="common">Chinese azalea</name>
    <name type="synonym">Azalea mollis</name>
    <dbReference type="NCBI Taxonomy" id="49168"/>
    <lineage>
        <taxon>Eukaryota</taxon>
        <taxon>Viridiplantae</taxon>
        <taxon>Streptophyta</taxon>
        <taxon>Embryophyta</taxon>
        <taxon>Tracheophyta</taxon>
        <taxon>Spermatophyta</taxon>
        <taxon>Magnoliopsida</taxon>
        <taxon>eudicotyledons</taxon>
        <taxon>Gunneridae</taxon>
        <taxon>Pentapetalae</taxon>
        <taxon>asterids</taxon>
        <taxon>Ericales</taxon>
        <taxon>Ericaceae</taxon>
        <taxon>Ericoideae</taxon>
        <taxon>Rhodoreae</taxon>
        <taxon>Rhododendron</taxon>
    </lineage>
</organism>
<protein>
    <submittedName>
        <fullName evidence="1">Uncharacterized protein</fullName>
    </submittedName>
</protein>
<dbReference type="Proteomes" id="UP001062846">
    <property type="component" value="Chromosome 1"/>
</dbReference>
<comment type="caution">
    <text evidence="1">The sequence shown here is derived from an EMBL/GenBank/DDBJ whole genome shotgun (WGS) entry which is preliminary data.</text>
</comment>
<sequence>MTGESPVNHVFVNKNHLLMLIAIADERNEMLMLELRKQLQRLGWTQHSTALWQQSFLLSHSPIDAEHHCPSSTAVAANHLRTHNWVPLERHRGQSCYVKKKLAVVMQDIILFQFVYRLEKAKKKEAAFIVTFAKRKQEITEPEVRTQAGHFCVLCCE</sequence>
<evidence type="ECO:0000313" key="1">
    <source>
        <dbReference type="EMBL" id="KAI8571236.1"/>
    </source>
</evidence>
<proteinExistence type="predicted"/>
<keyword evidence="2" id="KW-1185">Reference proteome</keyword>